<feature type="chain" id="PRO_5045098904" evidence="1">
    <location>
        <begin position="19"/>
        <end position="574"/>
    </location>
</feature>
<dbReference type="Pfam" id="PF03572">
    <property type="entry name" value="Peptidase_S41"/>
    <property type="match status" value="1"/>
</dbReference>
<proteinExistence type="predicted"/>
<accession>A0ABU8I4I2</accession>
<name>A0ABU8I4I2_9SPHI</name>
<comment type="caution">
    <text evidence="3">The sequence shown here is derived from an EMBL/GenBank/DDBJ whole genome shotgun (WGS) entry which is preliminary data.</text>
</comment>
<dbReference type="EMBL" id="JAYLLN010000012">
    <property type="protein sequence ID" value="MEI5984629.1"/>
    <property type="molecule type" value="Genomic_DNA"/>
</dbReference>
<dbReference type="Proteomes" id="UP001363035">
    <property type="component" value="Unassembled WGS sequence"/>
</dbReference>
<evidence type="ECO:0000313" key="3">
    <source>
        <dbReference type="EMBL" id="MEI5984629.1"/>
    </source>
</evidence>
<evidence type="ECO:0000313" key="4">
    <source>
        <dbReference type="Proteomes" id="UP001363035"/>
    </source>
</evidence>
<dbReference type="Gene3D" id="3.90.226.10">
    <property type="entry name" value="2-enoyl-CoA Hydratase, Chain A, domain 1"/>
    <property type="match status" value="1"/>
</dbReference>
<keyword evidence="4" id="KW-1185">Reference proteome</keyword>
<evidence type="ECO:0000259" key="2">
    <source>
        <dbReference type="Pfam" id="PF03572"/>
    </source>
</evidence>
<sequence length="574" mass="66588">MRKIFLIICLFFLQQLHAKENPVFDFIKVWNFLKYYHPDLASGKLDADSLFLNHIESKNLNINQSISLLTKGLTNIVNSTKKGNAPSDIVDDNQDFDWFERNPSITIKNKKLLRAIHRNRFIGEQHYYVPKDGFTIDIPHEKAYNFSKEENLPLKFRLLALAKIIGAIDYLYPHKYLMDGHSTETLKSLIDECLIADSRKAFETVLAKSVALLEDTHSYKFYYQFHHKKEIYHTSFFAPFDYQILDDYVLVTHIIIPEICEKANIAVGDRIKAINSQSISEIILEKSKLLSTSNRAGLLIRLSDYQQNLLWMDDDTIKNLTVQKAGHSDILQTKIALVNPTNKAELEIILSYLRGKIQLKNNRTLNHPDISYFRIDQTFYFIEDVEDNKIDSTMDSLFTNAASKKAIVFDMRAYPDWGGFIYTYVYKYFGQKSNYFGKYYQQNLSNIGTFSYVQNPETYFPANQKLKSHQYKGKVFILVNEETLSASEWNTMNLQHIFPQSITIGQQTAGADGDIKRLMLPGGYQLEFTGNAIFYPNNDQTQKKGLRIDQHIPYTDADFLIPEDRIFEIIKNQL</sequence>
<dbReference type="InterPro" id="IPR005151">
    <property type="entry name" value="Tail-specific_protease"/>
</dbReference>
<keyword evidence="1" id="KW-0732">Signal</keyword>
<organism evidence="3 4">
    <name type="scientific">Sphingobacterium tenebrionis</name>
    <dbReference type="NCBI Taxonomy" id="3111775"/>
    <lineage>
        <taxon>Bacteria</taxon>
        <taxon>Pseudomonadati</taxon>
        <taxon>Bacteroidota</taxon>
        <taxon>Sphingobacteriia</taxon>
        <taxon>Sphingobacteriales</taxon>
        <taxon>Sphingobacteriaceae</taxon>
        <taxon>Sphingobacterium</taxon>
    </lineage>
</organism>
<dbReference type="RefSeq" id="WP_099367224.1">
    <property type="nucleotide sequence ID" value="NZ_JAYLLN010000012.1"/>
</dbReference>
<dbReference type="SUPFAM" id="SSF52096">
    <property type="entry name" value="ClpP/crotonase"/>
    <property type="match status" value="1"/>
</dbReference>
<feature type="signal peptide" evidence="1">
    <location>
        <begin position="1"/>
        <end position="18"/>
    </location>
</feature>
<evidence type="ECO:0000256" key="1">
    <source>
        <dbReference type="SAM" id="SignalP"/>
    </source>
</evidence>
<protein>
    <submittedName>
        <fullName evidence="3">S41 family peptidase</fullName>
    </submittedName>
</protein>
<reference evidence="3 4" key="1">
    <citation type="submission" date="2024-01" db="EMBL/GenBank/DDBJ databases">
        <title>Sphingobacterium tenebrionis sp. nov., a novel endophyte isolated from tenebrio molitor intestines.</title>
        <authorList>
            <person name="Zhang C."/>
        </authorList>
    </citation>
    <scope>NUCLEOTIDE SEQUENCE [LARGE SCALE GENOMIC DNA]</scope>
    <source>
        <strain evidence="3 4">PU5-4</strain>
    </source>
</reference>
<dbReference type="InterPro" id="IPR029045">
    <property type="entry name" value="ClpP/crotonase-like_dom_sf"/>
</dbReference>
<feature type="domain" description="Tail specific protease" evidence="2">
    <location>
        <begin position="457"/>
        <end position="550"/>
    </location>
</feature>
<gene>
    <name evidence="3" type="ORF">VJ786_06930</name>
</gene>